<keyword evidence="9" id="KW-1185">Reference proteome</keyword>
<dbReference type="Pfam" id="PF04542">
    <property type="entry name" value="Sigma70_r2"/>
    <property type="match status" value="1"/>
</dbReference>
<dbReference type="InterPro" id="IPR007627">
    <property type="entry name" value="RNA_pol_sigma70_r2"/>
</dbReference>
<dbReference type="EMBL" id="VIGC01000019">
    <property type="protein sequence ID" value="TQE94905.1"/>
    <property type="molecule type" value="Genomic_DNA"/>
</dbReference>
<evidence type="ECO:0000256" key="2">
    <source>
        <dbReference type="ARBA" id="ARBA00023015"/>
    </source>
</evidence>
<dbReference type="GO" id="GO:0003677">
    <property type="term" value="F:DNA binding"/>
    <property type="evidence" value="ECO:0007669"/>
    <property type="project" value="UniProtKB-KW"/>
</dbReference>
<evidence type="ECO:0000256" key="3">
    <source>
        <dbReference type="ARBA" id="ARBA00023082"/>
    </source>
</evidence>
<dbReference type="GO" id="GO:0006352">
    <property type="term" value="P:DNA-templated transcription initiation"/>
    <property type="evidence" value="ECO:0007669"/>
    <property type="project" value="InterPro"/>
</dbReference>
<dbReference type="InterPro" id="IPR039425">
    <property type="entry name" value="RNA_pol_sigma-70-like"/>
</dbReference>
<dbReference type="InParanoid" id="A0A540VDR2"/>
<evidence type="ECO:0000313" key="8">
    <source>
        <dbReference type="EMBL" id="TQE94905.1"/>
    </source>
</evidence>
<dbReference type="CDD" id="cd06171">
    <property type="entry name" value="Sigma70_r4"/>
    <property type="match status" value="1"/>
</dbReference>
<feature type="domain" description="RNA polymerase sigma factor 70 region 4 type 2" evidence="7">
    <location>
        <begin position="138"/>
        <end position="190"/>
    </location>
</feature>
<dbReference type="OrthoDB" id="9780326at2"/>
<comment type="similarity">
    <text evidence="1">Belongs to the sigma-70 factor family. ECF subfamily.</text>
</comment>
<dbReference type="AlphaFoldDB" id="A0A540VDR2"/>
<keyword evidence="5" id="KW-0804">Transcription</keyword>
<dbReference type="InterPro" id="IPR013324">
    <property type="entry name" value="RNA_pol_sigma_r3/r4-like"/>
</dbReference>
<dbReference type="PANTHER" id="PTHR43133">
    <property type="entry name" value="RNA POLYMERASE ECF-TYPE SIGMA FACTO"/>
    <property type="match status" value="1"/>
</dbReference>
<protein>
    <submittedName>
        <fullName evidence="8">Sigma-70 family RNA polymerase sigma factor</fullName>
    </submittedName>
</protein>
<dbReference type="InterPro" id="IPR036388">
    <property type="entry name" value="WH-like_DNA-bd_sf"/>
</dbReference>
<dbReference type="Pfam" id="PF08281">
    <property type="entry name" value="Sigma70_r4_2"/>
    <property type="match status" value="1"/>
</dbReference>
<reference evidence="8 9" key="1">
    <citation type="submission" date="2019-06" db="EMBL/GenBank/DDBJ databases">
        <title>Genome sequence of Litorilinea aerophila BAA-2444.</title>
        <authorList>
            <person name="Maclea K.S."/>
            <person name="Maurais E.G."/>
            <person name="Iannazzi L.C."/>
        </authorList>
    </citation>
    <scope>NUCLEOTIDE SEQUENCE [LARGE SCALE GENOMIC DNA]</scope>
    <source>
        <strain evidence="8 9">ATCC BAA-2444</strain>
    </source>
</reference>
<accession>A0A540VDR2</accession>
<evidence type="ECO:0000256" key="1">
    <source>
        <dbReference type="ARBA" id="ARBA00010641"/>
    </source>
</evidence>
<keyword evidence="4" id="KW-0238">DNA-binding</keyword>
<dbReference type="NCBIfam" id="TIGR02937">
    <property type="entry name" value="sigma70-ECF"/>
    <property type="match status" value="1"/>
</dbReference>
<dbReference type="InterPro" id="IPR014284">
    <property type="entry name" value="RNA_pol_sigma-70_dom"/>
</dbReference>
<dbReference type="SUPFAM" id="SSF88659">
    <property type="entry name" value="Sigma3 and sigma4 domains of RNA polymerase sigma factors"/>
    <property type="match status" value="1"/>
</dbReference>
<dbReference type="GO" id="GO:0016987">
    <property type="term" value="F:sigma factor activity"/>
    <property type="evidence" value="ECO:0007669"/>
    <property type="project" value="UniProtKB-KW"/>
</dbReference>
<dbReference type="SUPFAM" id="SSF88946">
    <property type="entry name" value="Sigma2 domain of RNA polymerase sigma factors"/>
    <property type="match status" value="1"/>
</dbReference>
<dbReference type="PANTHER" id="PTHR43133:SF8">
    <property type="entry name" value="RNA POLYMERASE SIGMA FACTOR HI_1459-RELATED"/>
    <property type="match status" value="1"/>
</dbReference>
<evidence type="ECO:0000256" key="5">
    <source>
        <dbReference type="ARBA" id="ARBA00023163"/>
    </source>
</evidence>
<gene>
    <name evidence="8" type="ORF">FKZ61_14945</name>
</gene>
<evidence type="ECO:0000256" key="4">
    <source>
        <dbReference type="ARBA" id="ARBA00023125"/>
    </source>
</evidence>
<organism evidence="8 9">
    <name type="scientific">Litorilinea aerophila</name>
    <dbReference type="NCBI Taxonomy" id="1204385"/>
    <lineage>
        <taxon>Bacteria</taxon>
        <taxon>Bacillati</taxon>
        <taxon>Chloroflexota</taxon>
        <taxon>Caldilineae</taxon>
        <taxon>Caldilineales</taxon>
        <taxon>Caldilineaceae</taxon>
        <taxon>Litorilinea</taxon>
    </lineage>
</organism>
<keyword evidence="2" id="KW-0805">Transcription regulation</keyword>
<dbReference type="Gene3D" id="1.10.1740.10">
    <property type="match status" value="1"/>
</dbReference>
<comment type="caution">
    <text evidence="8">The sequence shown here is derived from an EMBL/GenBank/DDBJ whole genome shotgun (WGS) entry which is preliminary data.</text>
</comment>
<dbReference type="InterPro" id="IPR013325">
    <property type="entry name" value="RNA_pol_sigma_r2"/>
</dbReference>
<dbReference type="Gene3D" id="1.10.10.10">
    <property type="entry name" value="Winged helix-like DNA-binding domain superfamily/Winged helix DNA-binding domain"/>
    <property type="match status" value="1"/>
</dbReference>
<sequence>MDASEQVQEQQLVARAQQGDPAALAAIVEAHQQRIYHVALRMCGNPQDAEETLQETFLKAIQALPRFEGRSRLSTWLYRIASNLCLMQRRRDAAEPLHFSVDVAADGSDGEAEDLFPPTLVDWSYDPDALLLDAELRQVMEEAIGQLPPKLRLVFIWRDLEGLSTGEVAEVLGISESAVKVRLHRARLQLRERLSAYFAERPQKGDTHG</sequence>
<dbReference type="InterPro" id="IPR013249">
    <property type="entry name" value="RNA_pol_sigma70_r4_t2"/>
</dbReference>
<evidence type="ECO:0000259" key="6">
    <source>
        <dbReference type="Pfam" id="PF04542"/>
    </source>
</evidence>
<name>A0A540VDR2_9CHLR</name>
<proteinExistence type="inferred from homology"/>
<feature type="domain" description="RNA polymerase sigma-70 region 2" evidence="6">
    <location>
        <begin position="27"/>
        <end position="93"/>
    </location>
</feature>
<dbReference type="Proteomes" id="UP000317371">
    <property type="component" value="Unassembled WGS sequence"/>
</dbReference>
<evidence type="ECO:0000313" key="9">
    <source>
        <dbReference type="Proteomes" id="UP000317371"/>
    </source>
</evidence>
<evidence type="ECO:0000259" key="7">
    <source>
        <dbReference type="Pfam" id="PF08281"/>
    </source>
</evidence>
<keyword evidence="3" id="KW-0731">Sigma factor</keyword>
<dbReference type="RefSeq" id="WP_141610947.1">
    <property type="nucleotide sequence ID" value="NZ_VIGC02000019.1"/>
</dbReference>